<reference evidence="1" key="1">
    <citation type="submission" date="2021-08" db="EMBL/GenBank/DDBJ databases">
        <title>WGS assembly of Ceratopteris richardii.</title>
        <authorList>
            <person name="Marchant D.B."/>
            <person name="Chen G."/>
            <person name="Jenkins J."/>
            <person name="Shu S."/>
            <person name="Leebens-Mack J."/>
            <person name="Grimwood J."/>
            <person name="Schmutz J."/>
            <person name="Soltis P."/>
            <person name="Soltis D."/>
            <person name="Chen Z.-H."/>
        </authorList>
    </citation>
    <scope>NUCLEOTIDE SEQUENCE</scope>
    <source>
        <strain evidence="1">Whitten #5841</strain>
        <tissue evidence="1">Leaf</tissue>
    </source>
</reference>
<keyword evidence="2" id="KW-1185">Reference proteome</keyword>
<evidence type="ECO:0000313" key="1">
    <source>
        <dbReference type="EMBL" id="KAH7286247.1"/>
    </source>
</evidence>
<evidence type="ECO:0000313" key="2">
    <source>
        <dbReference type="Proteomes" id="UP000825935"/>
    </source>
</evidence>
<gene>
    <name evidence="1" type="ORF">KP509_33G065800</name>
</gene>
<sequence>MPYTFHAIYPSIQSLSSACRTVFALPGIIHACQIFLFRYLRTVCELRIYAALVFPFRSLFHIASDRCPLSTPLSDTSIATIRYILVAINTDVLRMCRYVSLSELFPVFVRISVCLWLFL</sequence>
<protein>
    <submittedName>
        <fullName evidence="1">Uncharacterized protein</fullName>
    </submittedName>
</protein>
<proteinExistence type="predicted"/>
<dbReference type="EMBL" id="CM035438">
    <property type="protein sequence ID" value="KAH7286247.1"/>
    <property type="molecule type" value="Genomic_DNA"/>
</dbReference>
<dbReference type="Proteomes" id="UP000825935">
    <property type="component" value="Chromosome 33"/>
</dbReference>
<dbReference type="AlphaFoldDB" id="A0A8T2QQL4"/>
<comment type="caution">
    <text evidence="1">The sequence shown here is derived from an EMBL/GenBank/DDBJ whole genome shotgun (WGS) entry which is preliminary data.</text>
</comment>
<organism evidence="1 2">
    <name type="scientific">Ceratopteris richardii</name>
    <name type="common">Triangle waterfern</name>
    <dbReference type="NCBI Taxonomy" id="49495"/>
    <lineage>
        <taxon>Eukaryota</taxon>
        <taxon>Viridiplantae</taxon>
        <taxon>Streptophyta</taxon>
        <taxon>Embryophyta</taxon>
        <taxon>Tracheophyta</taxon>
        <taxon>Polypodiopsida</taxon>
        <taxon>Polypodiidae</taxon>
        <taxon>Polypodiales</taxon>
        <taxon>Pteridineae</taxon>
        <taxon>Pteridaceae</taxon>
        <taxon>Parkerioideae</taxon>
        <taxon>Ceratopteris</taxon>
    </lineage>
</organism>
<accession>A0A8T2QQL4</accession>
<name>A0A8T2QQL4_CERRI</name>